<reference evidence="5 6" key="1">
    <citation type="submission" date="2019-07" db="EMBL/GenBank/DDBJ databases">
        <authorList>
            <person name="Duangmal K."/>
            <person name="Teo W.F.A."/>
        </authorList>
    </citation>
    <scope>NUCLEOTIDE SEQUENCE [LARGE SCALE GENOMIC DNA]</scope>
    <source>
        <strain evidence="5 6">TBRC 6029</strain>
    </source>
</reference>
<reference evidence="5 6" key="2">
    <citation type="submission" date="2019-08" db="EMBL/GenBank/DDBJ databases">
        <title>Amycolatopsis acidicola sp. nov., isolated from peat swamp forest soil.</title>
        <authorList>
            <person name="Srisuk N."/>
        </authorList>
    </citation>
    <scope>NUCLEOTIDE SEQUENCE [LARGE SCALE GENOMIC DNA]</scope>
    <source>
        <strain evidence="5 6">TBRC 6029</strain>
    </source>
</reference>
<dbReference type="Gene3D" id="3.40.47.10">
    <property type="match status" value="1"/>
</dbReference>
<evidence type="ECO:0000256" key="1">
    <source>
        <dbReference type="ARBA" id="ARBA00022679"/>
    </source>
</evidence>
<dbReference type="CDD" id="cd00830">
    <property type="entry name" value="KAS_III"/>
    <property type="match status" value="1"/>
</dbReference>
<dbReference type="Pfam" id="PF08545">
    <property type="entry name" value="ACP_syn_III"/>
    <property type="match status" value="1"/>
</dbReference>
<dbReference type="InterPro" id="IPR016039">
    <property type="entry name" value="Thiolase-like"/>
</dbReference>
<dbReference type="InterPro" id="IPR013747">
    <property type="entry name" value="ACP_syn_III_C"/>
</dbReference>
<protein>
    <submittedName>
        <fullName evidence="5">Beta-ketoacyl-ACP synthase 3</fullName>
        <ecNumber evidence="5">2.3.1.180</ecNumber>
    </submittedName>
</protein>
<accession>A0A558DJG8</accession>
<dbReference type="GO" id="GO:0044550">
    <property type="term" value="P:secondary metabolite biosynthetic process"/>
    <property type="evidence" value="ECO:0007669"/>
    <property type="project" value="TreeGrafter"/>
</dbReference>
<sequence length="357" mass="37852">MTSGIVSAVGHRAEETAAARRTNAAAGLNRPVGIVATGLCVPPRVVTNAELTRTLDTSDTWIRSRTGIEERRFLAPGLSTSDMGVAAARDALIRGGVRAAELDAIIVTTFTPDQPLPSTALMVKERLGAHRAVPLDLTQAACAGGIYALVVAAHLLQNESYRHVLVIGADAGSRATDPEDRGTRVFLGDAAGAALLAPTSEGFGILSWHTGSELSYEVEIPAGGSRTPTSGETLRRRDQYLKMNGKAVWNMATDRIPRSIRETALRAGLEIDDIRYFLLHQANLNIITEAMASLGVPADRAPTTVSRFGNTAAASMFTVLHETMTGPAEHGDVMMMAGIGAGFLWGSLCFRHRAARG</sequence>
<evidence type="ECO:0000313" key="6">
    <source>
        <dbReference type="Proteomes" id="UP000320011"/>
    </source>
</evidence>
<keyword evidence="2 5" id="KW-0012">Acyltransferase</keyword>
<dbReference type="EMBL" id="VJWX01000017">
    <property type="protein sequence ID" value="TVT61156.1"/>
    <property type="molecule type" value="Genomic_DNA"/>
</dbReference>
<name>A0A558DJG8_9PSEU</name>
<dbReference type="Pfam" id="PF08541">
    <property type="entry name" value="ACP_syn_III_C"/>
    <property type="match status" value="1"/>
</dbReference>
<dbReference type="GO" id="GO:0006633">
    <property type="term" value="P:fatty acid biosynthetic process"/>
    <property type="evidence" value="ECO:0007669"/>
    <property type="project" value="InterPro"/>
</dbReference>
<dbReference type="AlphaFoldDB" id="A0A558DJG8"/>
<keyword evidence="6" id="KW-1185">Reference proteome</keyword>
<feature type="domain" description="Beta-ketoacyl-[acyl-carrier-protein] synthase III C-terminal" evidence="3">
    <location>
        <begin position="266"/>
        <end position="351"/>
    </location>
</feature>
<keyword evidence="1 5" id="KW-0808">Transferase</keyword>
<dbReference type="PANTHER" id="PTHR34069">
    <property type="entry name" value="3-OXOACYL-[ACYL-CARRIER-PROTEIN] SYNTHASE 3"/>
    <property type="match status" value="1"/>
</dbReference>
<evidence type="ECO:0000259" key="4">
    <source>
        <dbReference type="Pfam" id="PF08545"/>
    </source>
</evidence>
<dbReference type="RefSeq" id="WP_144585802.1">
    <property type="nucleotide sequence ID" value="NZ_VJWX01000017.1"/>
</dbReference>
<proteinExistence type="predicted"/>
<evidence type="ECO:0000259" key="3">
    <source>
        <dbReference type="Pfam" id="PF08541"/>
    </source>
</evidence>
<dbReference type="GO" id="GO:0004315">
    <property type="term" value="F:3-oxoacyl-[acyl-carrier-protein] synthase activity"/>
    <property type="evidence" value="ECO:0007669"/>
    <property type="project" value="InterPro"/>
</dbReference>
<dbReference type="InterPro" id="IPR013751">
    <property type="entry name" value="ACP_syn_III_N"/>
</dbReference>
<evidence type="ECO:0000313" key="5">
    <source>
        <dbReference type="EMBL" id="TVT61156.1"/>
    </source>
</evidence>
<dbReference type="GO" id="GO:0033818">
    <property type="term" value="F:beta-ketoacyl-acyl-carrier-protein synthase III activity"/>
    <property type="evidence" value="ECO:0007669"/>
    <property type="project" value="UniProtKB-EC"/>
</dbReference>
<comment type="caution">
    <text evidence="5">The sequence shown here is derived from an EMBL/GenBank/DDBJ whole genome shotgun (WGS) entry which is preliminary data.</text>
</comment>
<feature type="domain" description="Beta-ketoacyl-[acyl-carrier-protein] synthase III N-terminal" evidence="4">
    <location>
        <begin position="139"/>
        <end position="212"/>
    </location>
</feature>
<dbReference type="PANTHER" id="PTHR34069:SF2">
    <property type="entry name" value="BETA-KETOACYL-[ACYL-CARRIER-PROTEIN] SYNTHASE III"/>
    <property type="match status" value="1"/>
</dbReference>
<dbReference type="OrthoDB" id="9815506at2"/>
<dbReference type="SUPFAM" id="SSF53901">
    <property type="entry name" value="Thiolase-like"/>
    <property type="match status" value="1"/>
</dbReference>
<gene>
    <name evidence="5" type="ORF">FNH05_03540</name>
</gene>
<dbReference type="NCBIfam" id="NF006829">
    <property type="entry name" value="PRK09352.1"/>
    <property type="match status" value="1"/>
</dbReference>
<dbReference type="EC" id="2.3.1.180" evidence="5"/>
<organism evidence="5 6">
    <name type="scientific">Amycolatopsis rhizosphaerae</name>
    <dbReference type="NCBI Taxonomy" id="2053003"/>
    <lineage>
        <taxon>Bacteria</taxon>
        <taxon>Bacillati</taxon>
        <taxon>Actinomycetota</taxon>
        <taxon>Actinomycetes</taxon>
        <taxon>Pseudonocardiales</taxon>
        <taxon>Pseudonocardiaceae</taxon>
        <taxon>Amycolatopsis</taxon>
    </lineage>
</organism>
<dbReference type="Proteomes" id="UP000320011">
    <property type="component" value="Unassembled WGS sequence"/>
</dbReference>
<evidence type="ECO:0000256" key="2">
    <source>
        <dbReference type="ARBA" id="ARBA00023315"/>
    </source>
</evidence>